<evidence type="ECO:0000259" key="3">
    <source>
        <dbReference type="SMART" id="SM00047"/>
    </source>
</evidence>
<keyword evidence="2" id="KW-0472">Membrane</keyword>
<evidence type="ECO:0000313" key="4">
    <source>
        <dbReference type="EMBL" id="MCU5745210.1"/>
    </source>
</evidence>
<gene>
    <name evidence="4" type="ORF">N9R04_00555</name>
</gene>
<comment type="caution">
    <text evidence="4">The sequence shown here is derived from an EMBL/GenBank/DDBJ whole genome shotgun (WGS) entry which is preliminary data.</text>
</comment>
<dbReference type="SMART" id="SM00047">
    <property type="entry name" value="LYZ2"/>
    <property type="match status" value="1"/>
</dbReference>
<feature type="domain" description="Mannosyl-glycoprotein endo-beta-N-acetylglucosamidase-like" evidence="3">
    <location>
        <begin position="102"/>
        <end position="250"/>
    </location>
</feature>
<comment type="similarity">
    <text evidence="1">In the N-terminal section; belongs to the N-acetylmuramoyl-L-alanine amidase 2 family.</text>
</comment>
<organism evidence="4 5">
    <name type="scientific">Staphylococcus marylandisciuri</name>
    <dbReference type="NCBI Taxonomy" id="2981529"/>
    <lineage>
        <taxon>Bacteria</taxon>
        <taxon>Bacillati</taxon>
        <taxon>Bacillota</taxon>
        <taxon>Bacilli</taxon>
        <taxon>Bacillales</taxon>
        <taxon>Staphylococcaceae</taxon>
        <taxon>Staphylococcus</taxon>
    </lineage>
</organism>
<evidence type="ECO:0000256" key="1">
    <source>
        <dbReference type="ARBA" id="ARBA00006088"/>
    </source>
</evidence>
<evidence type="ECO:0000313" key="5">
    <source>
        <dbReference type="Proteomes" id="UP001209553"/>
    </source>
</evidence>
<name>A0ABT2QML5_9STAP</name>
<dbReference type="Pfam" id="PF01832">
    <property type="entry name" value="Glucosaminidase"/>
    <property type="match status" value="1"/>
</dbReference>
<accession>A0ABT2QML5</accession>
<sequence>MLDFIKKRFVLIVTIVLLLILGTLFLIFDTSLFDNQKTHTFGEALEKQTAKGMLNTKEKDGRFIHASKRDVESSMAVDDRHHNLKHMDISEKVALSKKEINHLLKGKGILEGEGQAFLDAQDKYEVNALYLVSHAQLETGNGESQLAYGLKDGNKRYYNFFGIGAFDENALHHGNSYAKKHNWTSPRKAIMGGAEFVRHHYFENQQLSLYEMRWNPRQPGTHQYASDINWDDNIARYMDRYYQKLGIKKDHIDKDYYKK</sequence>
<keyword evidence="2" id="KW-1133">Transmembrane helix</keyword>
<evidence type="ECO:0000256" key="2">
    <source>
        <dbReference type="SAM" id="Phobius"/>
    </source>
</evidence>
<protein>
    <submittedName>
        <fullName evidence="4">N-acetylglucosaminidase</fullName>
    </submittedName>
</protein>
<dbReference type="Gene3D" id="1.10.530.10">
    <property type="match status" value="1"/>
</dbReference>
<feature type="transmembrane region" description="Helical" evidence="2">
    <location>
        <begin position="9"/>
        <end position="28"/>
    </location>
</feature>
<keyword evidence="2" id="KW-0812">Transmembrane</keyword>
<proteinExistence type="inferred from homology"/>
<dbReference type="RefSeq" id="WP_262853574.1">
    <property type="nucleotide sequence ID" value="NZ_JAOPKZ010000001.1"/>
</dbReference>
<dbReference type="EMBL" id="JAOPKZ010000001">
    <property type="protein sequence ID" value="MCU5745210.1"/>
    <property type="molecule type" value="Genomic_DNA"/>
</dbReference>
<keyword evidence="5" id="KW-1185">Reference proteome</keyword>
<dbReference type="InterPro" id="IPR002901">
    <property type="entry name" value="MGlyc_endo_b_GlcNAc-like_dom"/>
</dbReference>
<dbReference type="Proteomes" id="UP001209553">
    <property type="component" value="Unassembled WGS sequence"/>
</dbReference>
<reference evidence="4 5" key="1">
    <citation type="journal article" date="2023" name="Int. J. Syst. Evol. Microbiol.">
        <title>Streptococcus sciuri sp. nov., Staphylococcus marylandisciuri sp. nov. and Staphylococcus americanisciuri sp. nov., isolated from faeces of eastern grey squirrel (Sciurus carolinensis).</title>
        <authorList>
            <person name="Volokhov D.V."/>
            <person name="Zagorodnyaya T.A."/>
            <person name="Furtak V.A."/>
            <person name="Nattanmai G."/>
            <person name="Randall L."/>
            <person name="Jose S."/>
            <person name="Gao Y."/>
            <person name="Eisenberg T."/>
            <person name="Delmonte P."/>
            <person name="Blom J."/>
            <person name="Mitchell K.K."/>
        </authorList>
    </citation>
    <scope>NUCLEOTIDE SEQUENCE [LARGE SCALE GENOMIC DNA]</scope>
    <source>
        <strain evidence="4 5">SQ8-PEA</strain>
    </source>
</reference>